<evidence type="ECO:0000259" key="18">
    <source>
        <dbReference type="PROSITE" id="PS51192"/>
    </source>
</evidence>
<dbReference type="InterPro" id="IPR036390">
    <property type="entry name" value="WH_DNA-bd_sf"/>
</dbReference>
<dbReference type="EMBL" id="CYZV01000020">
    <property type="protein sequence ID" value="CUO32958.1"/>
    <property type="molecule type" value="Genomic_DNA"/>
</dbReference>
<dbReference type="EC" id="5.6.2.4" evidence="16"/>
<evidence type="ECO:0000256" key="7">
    <source>
        <dbReference type="ARBA" id="ARBA00022801"/>
    </source>
</evidence>
<dbReference type="PROSITE" id="PS50967">
    <property type="entry name" value="HRDC"/>
    <property type="match status" value="1"/>
</dbReference>
<keyword evidence="8 20" id="KW-0347">Helicase</keyword>
<dbReference type="PROSITE" id="PS51194">
    <property type="entry name" value="HELICASE_CTER"/>
    <property type="match status" value="1"/>
</dbReference>
<evidence type="ECO:0000256" key="8">
    <source>
        <dbReference type="ARBA" id="ARBA00022806"/>
    </source>
</evidence>
<dbReference type="InterPro" id="IPR011545">
    <property type="entry name" value="DEAD/DEAH_box_helicase_dom"/>
</dbReference>
<evidence type="ECO:0000256" key="10">
    <source>
        <dbReference type="ARBA" id="ARBA00022840"/>
    </source>
</evidence>
<dbReference type="GO" id="GO:0016787">
    <property type="term" value="F:hydrolase activity"/>
    <property type="evidence" value="ECO:0007669"/>
    <property type="project" value="UniProtKB-KW"/>
</dbReference>
<dbReference type="SUPFAM" id="SSF46785">
    <property type="entry name" value="Winged helix' DNA-binding domain"/>
    <property type="match status" value="1"/>
</dbReference>
<dbReference type="PANTHER" id="PTHR13710">
    <property type="entry name" value="DNA HELICASE RECQ FAMILY MEMBER"/>
    <property type="match status" value="1"/>
</dbReference>
<dbReference type="InterPro" id="IPR029491">
    <property type="entry name" value="Helicase_HTH"/>
</dbReference>
<dbReference type="InterPro" id="IPR001650">
    <property type="entry name" value="Helicase_C-like"/>
</dbReference>
<evidence type="ECO:0000256" key="6">
    <source>
        <dbReference type="ARBA" id="ARBA00022763"/>
    </source>
</evidence>
<dbReference type="GO" id="GO:0046872">
    <property type="term" value="F:metal ion binding"/>
    <property type="evidence" value="ECO:0007669"/>
    <property type="project" value="UniProtKB-KW"/>
</dbReference>
<dbReference type="SUPFAM" id="SSF47819">
    <property type="entry name" value="HRDC-like"/>
    <property type="match status" value="1"/>
</dbReference>
<dbReference type="Gene3D" id="1.10.10.1390">
    <property type="entry name" value="ATP-dependent DNA helicase RecQ"/>
    <property type="match status" value="1"/>
</dbReference>
<dbReference type="Gene3D" id="1.10.150.80">
    <property type="entry name" value="HRDC domain"/>
    <property type="match status" value="1"/>
</dbReference>
<evidence type="ECO:0000256" key="11">
    <source>
        <dbReference type="ARBA" id="ARBA00023125"/>
    </source>
</evidence>
<dbReference type="Pfam" id="PF00570">
    <property type="entry name" value="HRDC"/>
    <property type="match status" value="1"/>
</dbReference>
<keyword evidence="9" id="KW-0862">Zinc</keyword>
<dbReference type="Pfam" id="PF16124">
    <property type="entry name" value="RecQ_Zn_bind"/>
    <property type="match status" value="1"/>
</dbReference>
<dbReference type="SUPFAM" id="SSF52540">
    <property type="entry name" value="P-loop containing nucleoside triphosphate hydrolases"/>
    <property type="match status" value="1"/>
</dbReference>
<dbReference type="GO" id="GO:0005524">
    <property type="term" value="F:ATP binding"/>
    <property type="evidence" value="ECO:0007669"/>
    <property type="project" value="UniProtKB-KW"/>
</dbReference>
<evidence type="ECO:0000313" key="20">
    <source>
        <dbReference type="EMBL" id="CUO32958.1"/>
    </source>
</evidence>
<dbReference type="NCBIfam" id="TIGR00614">
    <property type="entry name" value="recQ_fam"/>
    <property type="match status" value="1"/>
</dbReference>
<dbReference type="InterPro" id="IPR006293">
    <property type="entry name" value="DNA_helicase_ATP-dep_RecQ_bac"/>
</dbReference>
<evidence type="ECO:0000259" key="17">
    <source>
        <dbReference type="PROSITE" id="PS50967"/>
    </source>
</evidence>
<dbReference type="GO" id="GO:0009378">
    <property type="term" value="F:four-way junction helicase activity"/>
    <property type="evidence" value="ECO:0007669"/>
    <property type="project" value="TreeGrafter"/>
</dbReference>
<dbReference type="SMART" id="SM00956">
    <property type="entry name" value="RQC"/>
    <property type="match status" value="1"/>
</dbReference>
<evidence type="ECO:0000256" key="5">
    <source>
        <dbReference type="ARBA" id="ARBA00022741"/>
    </source>
</evidence>
<dbReference type="SMART" id="SM00490">
    <property type="entry name" value="HELICc"/>
    <property type="match status" value="1"/>
</dbReference>
<evidence type="ECO:0000259" key="19">
    <source>
        <dbReference type="PROSITE" id="PS51194"/>
    </source>
</evidence>
<keyword evidence="10" id="KW-0067">ATP-binding</keyword>
<proteinExistence type="inferred from homology"/>
<evidence type="ECO:0000256" key="4">
    <source>
        <dbReference type="ARBA" id="ARBA00022723"/>
    </source>
</evidence>
<dbReference type="InterPro" id="IPR044876">
    <property type="entry name" value="HRDC_dom_sf"/>
</dbReference>
<dbReference type="GO" id="GO:0003677">
    <property type="term" value="F:DNA binding"/>
    <property type="evidence" value="ECO:0007669"/>
    <property type="project" value="UniProtKB-KW"/>
</dbReference>
<dbReference type="PROSITE" id="PS51192">
    <property type="entry name" value="HELICASE_ATP_BIND_1"/>
    <property type="match status" value="1"/>
</dbReference>
<dbReference type="RefSeq" id="WP_055276701.1">
    <property type="nucleotide sequence ID" value="NZ_CYZV01000020.1"/>
</dbReference>
<evidence type="ECO:0000256" key="1">
    <source>
        <dbReference type="ARBA" id="ARBA00001946"/>
    </source>
</evidence>
<evidence type="ECO:0000256" key="3">
    <source>
        <dbReference type="ARBA" id="ARBA00005446"/>
    </source>
</evidence>
<dbReference type="GO" id="GO:0005737">
    <property type="term" value="C:cytoplasm"/>
    <property type="evidence" value="ECO:0007669"/>
    <property type="project" value="TreeGrafter"/>
</dbReference>
<dbReference type="Pfam" id="PF09382">
    <property type="entry name" value="RQC"/>
    <property type="match status" value="1"/>
</dbReference>
<dbReference type="Proteomes" id="UP000095558">
    <property type="component" value="Unassembled WGS sequence"/>
</dbReference>
<keyword evidence="12" id="KW-0233">DNA recombination</keyword>
<dbReference type="InterPro" id="IPR036388">
    <property type="entry name" value="WH-like_DNA-bd_sf"/>
</dbReference>
<dbReference type="GO" id="GO:0043590">
    <property type="term" value="C:bacterial nucleoid"/>
    <property type="evidence" value="ECO:0007669"/>
    <property type="project" value="TreeGrafter"/>
</dbReference>
<evidence type="ECO:0000313" key="21">
    <source>
        <dbReference type="Proteomes" id="UP000095558"/>
    </source>
</evidence>
<comment type="cofactor">
    <cofactor evidence="1">
        <name>Mg(2+)</name>
        <dbReference type="ChEBI" id="CHEBI:18420"/>
    </cofactor>
</comment>
<feature type="domain" description="Helicase C-terminal" evidence="19">
    <location>
        <begin position="204"/>
        <end position="362"/>
    </location>
</feature>
<dbReference type="InterPro" id="IPR010997">
    <property type="entry name" value="HRDC-like_sf"/>
</dbReference>
<organism evidence="20 21">
    <name type="scientific">Clostridium disporicum</name>
    <dbReference type="NCBI Taxonomy" id="84024"/>
    <lineage>
        <taxon>Bacteria</taxon>
        <taxon>Bacillati</taxon>
        <taxon>Bacillota</taxon>
        <taxon>Clostridia</taxon>
        <taxon>Eubacteriales</taxon>
        <taxon>Clostridiaceae</taxon>
        <taxon>Clostridium</taxon>
    </lineage>
</organism>
<accession>A0A174E8G6</accession>
<dbReference type="Gene3D" id="1.10.10.10">
    <property type="entry name" value="Winged helix-like DNA-binding domain superfamily/Winged helix DNA-binding domain"/>
    <property type="match status" value="1"/>
</dbReference>
<keyword evidence="7 20" id="KW-0378">Hydrolase</keyword>
<dbReference type="NCBIfam" id="TIGR01389">
    <property type="entry name" value="recQ"/>
    <property type="match status" value="1"/>
</dbReference>
<evidence type="ECO:0000256" key="9">
    <source>
        <dbReference type="ARBA" id="ARBA00022833"/>
    </source>
</evidence>
<dbReference type="OrthoDB" id="9763310at2"/>
<dbReference type="Pfam" id="PF00271">
    <property type="entry name" value="Helicase_C"/>
    <property type="match status" value="1"/>
</dbReference>
<feature type="domain" description="HRDC" evidence="17">
    <location>
        <begin position="511"/>
        <end position="591"/>
    </location>
</feature>
<dbReference type="Pfam" id="PF14493">
    <property type="entry name" value="HTH_40"/>
    <property type="match status" value="1"/>
</dbReference>
<evidence type="ECO:0000256" key="13">
    <source>
        <dbReference type="ARBA" id="ARBA00023204"/>
    </source>
</evidence>
<dbReference type="GO" id="GO:0030894">
    <property type="term" value="C:replisome"/>
    <property type="evidence" value="ECO:0007669"/>
    <property type="project" value="TreeGrafter"/>
</dbReference>
<name>A0A174E8G6_9CLOT</name>
<keyword evidence="13" id="KW-0234">DNA repair</keyword>
<keyword evidence="6" id="KW-0227">DNA damage</keyword>
<dbReference type="PANTHER" id="PTHR13710:SF105">
    <property type="entry name" value="ATP-DEPENDENT DNA HELICASE Q1"/>
    <property type="match status" value="1"/>
</dbReference>
<dbReference type="InterPro" id="IPR027417">
    <property type="entry name" value="P-loop_NTPase"/>
</dbReference>
<evidence type="ECO:0000256" key="15">
    <source>
        <dbReference type="ARBA" id="ARBA00034617"/>
    </source>
</evidence>
<dbReference type="Pfam" id="PF00270">
    <property type="entry name" value="DEAD"/>
    <property type="match status" value="1"/>
</dbReference>
<dbReference type="CDD" id="cd18794">
    <property type="entry name" value="SF2_C_RecQ"/>
    <property type="match status" value="1"/>
</dbReference>
<dbReference type="FunFam" id="3.40.50.300:FF:000296">
    <property type="entry name" value="ATP-dependent DNA helicase RecQ"/>
    <property type="match status" value="1"/>
</dbReference>
<dbReference type="GO" id="GO:0006281">
    <property type="term" value="P:DNA repair"/>
    <property type="evidence" value="ECO:0007669"/>
    <property type="project" value="UniProtKB-KW"/>
</dbReference>
<comment type="similarity">
    <text evidence="3">Belongs to the helicase family. RecQ subfamily.</text>
</comment>
<dbReference type="GO" id="GO:0006310">
    <property type="term" value="P:DNA recombination"/>
    <property type="evidence" value="ECO:0007669"/>
    <property type="project" value="UniProtKB-UniRule"/>
</dbReference>
<sequence>MDRALDILKQYYGYSSFREGQENIIREILNGNDVLTIMPTGGGKSICYQVPAMLLDGITIVISPLISLMKDQVDNINNLGIKSAYINSSLNNIEINNILDEAAKNEIKILYVAPERLESHVFLELIASINVSMVAVDEAHCVSQWGHDFRSSYRRISRVVSLLRNRPIVAAFTATATAEVRDDIIKLLELNNPKVFISGFDRKNLKIIIEKGVNKKNYILDYINSNKDESGIIYCSTRKEVDSLYDLLISKGLEVEKYHAGLNDEYRKEAQESFIYDKVNIIIATNAFGMGIDKPNVRYVIHYNMPKNIEGYYQEIGRAGRDGEDSECIMLFSPGDVQTQKYIIETATENTVRKENELEKLQTMINLVYTQDCYRKYILNYFGEQYDERCNNCSNCEAPGELVDKSVDAQKVISCVYRMGQRFGIGMVVDVLRGSKNKKVYELGFDELSTYGIVKNYTKDALTEFINMLISHGYLNYKGEYPVLKLNQLSMDIVKGEKQVFVKEQVVKKIKIEENELFIILKELRMEISREEKIPPYMVFGDSTLKELSNRMPITDEQFLDISGVGNSKLNKYGDKFMAKIKEYIEEKNIEVNWSFNRTKSTNISFDEVLENDDNKKYSKTKEEGEKRKSHDITVDYIKLGKSLKEIAKERNLALTTIMGHVQQYISEGNEINFKINLEEFFDNDEEKIILKAIDEVGYNKLKDIKEIVPSEITYDAIRAVVLKKVIREVTKNIVK</sequence>
<dbReference type="CDD" id="cd17920">
    <property type="entry name" value="DEXHc_RecQ"/>
    <property type="match status" value="1"/>
</dbReference>
<dbReference type="GO" id="GO:0006260">
    <property type="term" value="P:DNA replication"/>
    <property type="evidence" value="ECO:0007669"/>
    <property type="project" value="InterPro"/>
</dbReference>
<dbReference type="InterPro" id="IPR004589">
    <property type="entry name" value="DNA_helicase_ATP-dep_RecQ"/>
</dbReference>
<protein>
    <recommendedName>
        <fullName evidence="16">DNA helicase RecQ</fullName>
        <ecNumber evidence="16">5.6.2.4</ecNumber>
    </recommendedName>
</protein>
<evidence type="ECO:0000256" key="2">
    <source>
        <dbReference type="ARBA" id="ARBA00001947"/>
    </source>
</evidence>
<dbReference type="InterPro" id="IPR014001">
    <property type="entry name" value="Helicase_ATP-bd"/>
</dbReference>
<keyword evidence="14" id="KW-0413">Isomerase</keyword>
<dbReference type="InterPro" id="IPR032284">
    <property type="entry name" value="RecQ_Zn-bd"/>
</dbReference>
<reference evidence="20 21" key="1">
    <citation type="submission" date="2015-09" db="EMBL/GenBank/DDBJ databases">
        <authorList>
            <consortium name="Pathogen Informatics"/>
        </authorList>
    </citation>
    <scope>NUCLEOTIDE SEQUENCE [LARGE SCALE GENOMIC DNA]</scope>
    <source>
        <strain evidence="20 21">2789STDY5834855</strain>
    </source>
</reference>
<feature type="domain" description="Helicase ATP-binding" evidence="18">
    <location>
        <begin position="25"/>
        <end position="194"/>
    </location>
</feature>
<dbReference type="GO" id="GO:0009432">
    <property type="term" value="P:SOS response"/>
    <property type="evidence" value="ECO:0007669"/>
    <property type="project" value="UniProtKB-UniRule"/>
</dbReference>
<keyword evidence="11" id="KW-0238">DNA-binding</keyword>
<dbReference type="InterPro" id="IPR018982">
    <property type="entry name" value="RQC_domain"/>
</dbReference>
<evidence type="ECO:0000256" key="16">
    <source>
        <dbReference type="NCBIfam" id="TIGR01389"/>
    </source>
</evidence>
<dbReference type="SMART" id="SM00341">
    <property type="entry name" value="HRDC"/>
    <property type="match status" value="1"/>
</dbReference>
<dbReference type="SMART" id="SM00487">
    <property type="entry name" value="DEXDc"/>
    <property type="match status" value="1"/>
</dbReference>
<dbReference type="AlphaFoldDB" id="A0A174E8G6"/>
<gene>
    <name evidence="20" type="primary">recQ</name>
    <name evidence="20" type="ORF">ERS852470_02030</name>
</gene>
<comment type="catalytic activity">
    <reaction evidence="15">
        <text>Couples ATP hydrolysis with the unwinding of duplex DNA by translocating in the 3'-5' direction.</text>
        <dbReference type="EC" id="5.6.2.4"/>
    </reaction>
</comment>
<dbReference type="Gene3D" id="3.40.50.300">
    <property type="entry name" value="P-loop containing nucleotide triphosphate hydrolases"/>
    <property type="match status" value="2"/>
</dbReference>
<evidence type="ECO:0000256" key="12">
    <source>
        <dbReference type="ARBA" id="ARBA00023172"/>
    </source>
</evidence>
<comment type="cofactor">
    <cofactor evidence="2">
        <name>Zn(2+)</name>
        <dbReference type="ChEBI" id="CHEBI:29105"/>
    </cofactor>
</comment>
<keyword evidence="4" id="KW-0479">Metal-binding</keyword>
<evidence type="ECO:0000256" key="14">
    <source>
        <dbReference type="ARBA" id="ARBA00023235"/>
    </source>
</evidence>
<dbReference type="InterPro" id="IPR002121">
    <property type="entry name" value="HRDC_dom"/>
</dbReference>
<keyword evidence="5" id="KW-0547">Nucleotide-binding</keyword>
<dbReference type="GO" id="GO:0043138">
    <property type="term" value="F:3'-5' DNA helicase activity"/>
    <property type="evidence" value="ECO:0007669"/>
    <property type="project" value="UniProtKB-EC"/>
</dbReference>